<dbReference type="Proteomes" id="UP000653454">
    <property type="component" value="Unassembled WGS sequence"/>
</dbReference>
<dbReference type="EMBL" id="CAJHNJ030000006">
    <property type="protein sequence ID" value="CAG9101216.1"/>
    <property type="molecule type" value="Genomic_DNA"/>
</dbReference>
<comment type="caution">
    <text evidence="1">The sequence shown here is derived from an EMBL/GenBank/DDBJ whole genome shotgun (WGS) entry which is preliminary data.</text>
</comment>
<dbReference type="AlphaFoldDB" id="A0A8S4DM01"/>
<protein>
    <submittedName>
        <fullName evidence="1">(diamondback moth) hypothetical protein</fullName>
    </submittedName>
</protein>
<accession>A0A8S4DM01</accession>
<name>A0A8S4DM01_PLUXY</name>
<sequence>MQLRIYKVRKQGLFFPLWRTVEKIRYSDVEVLTIYRIPKDCCLFPERSLKVSRQRPTHYESAPRLSKRMILT</sequence>
<proteinExistence type="predicted"/>
<organism evidence="1 2">
    <name type="scientific">Plutella xylostella</name>
    <name type="common">Diamondback moth</name>
    <name type="synonym">Plutella maculipennis</name>
    <dbReference type="NCBI Taxonomy" id="51655"/>
    <lineage>
        <taxon>Eukaryota</taxon>
        <taxon>Metazoa</taxon>
        <taxon>Ecdysozoa</taxon>
        <taxon>Arthropoda</taxon>
        <taxon>Hexapoda</taxon>
        <taxon>Insecta</taxon>
        <taxon>Pterygota</taxon>
        <taxon>Neoptera</taxon>
        <taxon>Endopterygota</taxon>
        <taxon>Lepidoptera</taxon>
        <taxon>Glossata</taxon>
        <taxon>Ditrysia</taxon>
        <taxon>Yponomeutoidea</taxon>
        <taxon>Plutellidae</taxon>
        <taxon>Plutella</taxon>
    </lineage>
</organism>
<evidence type="ECO:0000313" key="2">
    <source>
        <dbReference type="Proteomes" id="UP000653454"/>
    </source>
</evidence>
<reference evidence="1" key="1">
    <citation type="submission" date="2020-11" db="EMBL/GenBank/DDBJ databases">
        <authorList>
            <person name="Whiteford S."/>
        </authorList>
    </citation>
    <scope>NUCLEOTIDE SEQUENCE</scope>
</reference>
<keyword evidence="2" id="KW-1185">Reference proteome</keyword>
<evidence type="ECO:0000313" key="1">
    <source>
        <dbReference type="EMBL" id="CAG9101216.1"/>
    </source>
</evidence>
<gene>
    <name evidence="1" type="ORF">PLXY2_LOCUS2510</name>
</gene>